<evidence type="ECO:0000256" key="1">
    <source>
        <dbReference type="ARBA" id="ARBA00008361"/>
    </source>
</evidence>
<dbReference type="STRING" id="202955.GCA_000759995_03241"/>
<dbReference type="SUPFAM" id="SSF53335">
    <property type="entry name" value="S-adenosyl-L-methionine-dependent methyltransferases"/>
    <property type="match status" value="1"/>
</dbReference>
<keyword evidence="2" id="KW-0489">Methyltransferase</keyword>
<dbReference type="PANTHER" id="PTHR44942">
    <property type="entry name" value="METHYLTRANSF_11 DOMAIN-CONTAINING PROTEIN"/>
    <property type="match status" value="1"/>
</dbReference>
<keyword evidence="6" id="KW-1185">Reference proteome</keyword>
<dbReference type="CDD" id="cd02440">
    <property type="entry name" value="AdoMet_MTases"/>
    <property type="match status" value="1"/>
</dbReference>
<protein>
    <recommendedName>
        <fullName evidence="4">Methyltransferase type 11 domain-containing protein</fullName>
    </recommendedName>
</protein>
<keyword evidence="3" id="KW-0808">Transferase</keyword>
<dbReference type="EMBL" id="AYEV01000007">
    <property type="protein sequence ID" value="ESK56630.1"/>
    <property type="molecule type" value="Genomic_DNA"/>
</dbReference>
<evidence type="ECO:0000313" key="5">
    <source>
        <dbReference type="EMBL" id="ESK56630.1"/>
    </source>
</evidence>
<evidence type="ECO:0000259" key="4">
    <source>
        <dbReference type="Pfam" id="PF08241"/>
    </source>
</evidence>
<evidence type="ECO:0000256" key="3">
    <source>
        <dbReference type="ARBA" id="ARBA00022679"/>
    </source>
</evidence>
<feature type="domain" description="Methyltransferase type 11" evidence="4">
    <location>
        <begin position="40"/>
        <end position="134"/>
    </location>
</feature>
<dbReference type="GO" id="GO:0032259">
    <property type="term" value="P:methylation"/>
    <property type="evidence" value="ECO:0007669"/>
    <property type="project" value="UniProtKB-KW"/>
</dbReference>
<gene>
    <name evidence="5" type="ORF">F990_00965</name>
</gene>
<dbReference type="PATRIC" id="fig|1120928.5.peg.988"/>
<name>V2V6U5_9GAMM</name>
<dbReference type="RefSeq" id="WP_018677283.1">
    <property type="nucleotide sequence ID" value="NZ_AYEV01000007.1"/>
</dbReference>
<dbReference type="eggNOG" id="COG2226">
    <property type="taxonomic scope" value="Bacteria"/>
</dbReference>
<dbReference type="Gene3D" id="3.40.50.150">
    <property type="entry name" value="Vaccinia Virus protein VP39"/>
    <property type="match status" value="1"/>
</dbReference>
<dbReference type="InterPro" id="IPR051052">
    <property type="entry name" value="Diverse_substrate_MTase"/>
</dbReference>
<dbReference type="OrthoDB" id="9791837at2"/>
<reference evidence="5 6" key="1">
    <citation type="submission" date="2013-10" db="EMBL/GenBank/DDBJ databases">
        <title>The Genome Sequence of Acinetobacter tjernbergiae CIP107465.</title>
        <authorList>
            <consortium name="The Broad Institute Genomics Platform"/>
            <consortium name="The Broad Institute Genome Sequencing Center for Infectious Disease"/>
            <person name="Cerqueira G."/>
            <person name="Feldgarden M."/>
            <person name="Courvalin P."/>
            <person name="Grillot-Courvalin C."/>
            <person name="Clermont D."/>
            <person name="Rocha E."/>
            <person name="Yoon E.-J."/>
            <person name="Nemec A."/>
            <person name="Young S.K."/>
            <person name="Zeng Q."/>
            <person name="Gargeya S."/>
            <person name="Fitzgerald M."/>
            <person name="Abouelleil A."/>
            <person name="Alvarado L."/>
            <person name="Berlin A.M."/>
            <person name="Chapman S.B."/>
            <person name="Gainer-Dewar J."/>
            <person name="Goldberg J."/>
            <person name="Gnerre S."/>
            <person name="Griggs A."/>
            <person name="Gujja S."/>
            <person name="Hansen M."/>
            <person name="Howarth C."/>
            <person name="Imamovic A."/>
            <person name="Ireland A."/>
            <person name="Larimer J."/>
            <person name="McCowan C."/>
            <person name="Murphy C."/>
            <person name="Pearson M."/>
            <person name="Poon T.W."/>
            <person name="Priest M."/>
            <person name="Roberts A."/>
            <person name="Saif S."/>
            <person name="Shea T."/>
            <person name="Sykes S."/>
            <person name="Wortman J."/>
            <person name="Nusbaum C."/>
            <person name="Birren B."/>
        </authorList>
    </citation>
    <scope>NUCLEOTIDE SEQUENCE [LARGE SCALE GENOMIC DNA]</scope>
    <source>
        <strain evidence="5 6">CIP 107465</strain>
    </source>
</reference>
<dbReference type="InterPro" id="IPR013216">
    <property type="entry name" value="Methyltransf_11"/>
</dbReference>
<dbReference type="AlphaFoldDB" id="V2V6U5"/>
<accession>V2V6U5</accession>
<evidence type="ECO:0000313" key="6">
    <source>
        <dbReference type="Proteomes" id="UP000017404"/>
    </source>
</evidence>
<dbReference type="InterPro" id="IPR029063">
    <property type="entry name" value="SAM-dependent_MTases_sf"/>
</dbReference>
<dbReference type="GO" id="GO:0008757">
    <property type="term" value="F:S-adenosylmethionine-dependent methyltransferase activity"/>
    <property type="evidence" value="ECO:0007669"/>
    <property type="project" value="InterPro"/>
</dbReference>
<dbReference type="PANTHER" id="PTHR44942:SF4">
    <property type="entry name" value="METHYLTRANSFERASE TYPE 11 DOMAIN-CONTAINING PROTEIN"/>
    <property type="match status" value="1"/>
</dbReference>
<sequence length="251" mass="28919">MALIDEEQFKKEIITDPFFGDAVRFILSKLGDMRGKVIFDSGCGAGVMSVFFALQGATVIGIDRDSRQLAKAVDLATSFGVNNNCFFLMANSEECPIDSDSIDIVFSRSALQYMERDKVFEEYFRILKPDGGLALIENLPYSPLINIYRFFRYLTARTKDQKEYVKSIKGYIDFNDINRLGDRFDYKDQKFFHLFRIISIYLTLFVKNPSSSKVVRILDKLLSSLDNFLLLLIPVLNKTAWFAAIYYKKLR</sequence>
<evidence type="ECO:0000256" key="2">
    <source>
        <dbReference type="ARBA" id="ARBA00022603"/>
    </source>
</evidence>
<dbReference type="Proteomes" id="UP000017404">
    <property type="component" value="Unassembled WGS sequence"/>
</dbReference>
<proteinExistence type="inferred from homology"/>
<dbReference type="Pfam" id="PF08241">
    <property type="entry name" value="Methyltransf_11"/>
    <property type="match status" value="1"/>
</dbReference>
<organism evidence="5 6">
    <name type="scientific">Acinetobacter tjernbergiae DSM 14971 = CIP 107465</name>
    <dbReference type="NCBI Taxonomy" id="1120928"/>
    <lineage>
        <taxon>Bacteria</taxon>
        <taxon>Pseudomonadati</taxon>
        <taxon>Pseudomonadota</taxon>
        <taxon>Gammaproteobacteria</taxon>
        <taxon>Moraxellales</taxon>
        <taxon>Moraxellaceae</taxon>
        <taxon>Acinetobacter</taxon>
    </lineage>
</organism>
<comment type="similarity">
    <text evidence="1">Belongs to the methyltransferase superfamily.</text>
</comment>
<comment type="caution">
    <text evidence="5">The sequence shown here is derived from an EMBL/GenBank/DDBJ whole genome shotgun (WGS) entry which is preliminary data.</text>
</comment>